<reference evidence="9" key="1">
    <citation type="journal article" date="2020" name="mSystems">
        <title>Genome- and Community-Level Interaction Insights into Carbon Utilization and Element Cycling Functions of Hydrothermarchaeota in Hydrothermal Sediment.</title>
        <authorList>
            <person name="Zhou Z."/>
            <person name="Liu Y."/>
            <person name="Xu W."/>
            <person name="Pan J."/>
            <person name="Luo Z.H."/>
            <person name="Li M."/>
        </authorList>
    </citation>
    <scope>NUCLEOTIDE SEQUENCE [LARGE SCALE GENOMIC DNA]</scope>
    <source>
        <strain evidence="9">SpSt-381</strain>
    </source>
</reference>
<evidence type="ECO:0000256" key="2">
    <source>
        <dbReference type="ARBA" id="ARBA00022475"/>
    </source>
</evidence>
<keyword evidence="5 7" id="KW-0472">Membrane</keyword>
<feature type="transmembrane region" description="Helical" evidence="7">
    <location>
        <begin position="63"/>
        <end position="83"/>
    </location>
</feature>
<name>A0A832HYT1_UNCEI</name>
<keyword evidence="3 7" id="KW-0812">Transmembrane</keyword>
<evidence type="ECO:0000256" key="7">
    <source>
        <dbReference type="SAM" id="Phobius"/>
    </source>
</evidence>
<accession>A0A832HYT1</accession>
<dbReference type="InterPro" id="IPR004797">
    <property type="entry name" value="Competence_ComEC/Rec2"/>
</dbReference>
<dbReference type="InterPro" id="IPR052159">
    <property type="entry name" value="Competence_DNA_uptake"/>
</dbReference>
<feature type="compositionally biased region" description="Basic and acidic residues" evidence="6">
    <location>
        <begin position="804"/>
        <end position="813"/>
    </location>
</feature>
<feature type="transmembrane region" description="Helical" evidence="7">
    <location>
        <begin position="276"/>
        <end position="300"/>
    </location>
</feature>
<dbReference type="PANTHER" id="PTHR30619:SF1">
    <property type="entry name" value="RECOMBINATION PROTEIN 2"/>
    <property type="match status" value="1"/>
</dbReference>
<feature type="transmembrane region" description="Helical" evidence="7">
    <location>
        <begin position="429"/>
        <end position="448"/>
    </location>
</feature>
<evidence type="ECO:0000256" key="5">
    <source>
        <dbReference type="ARBA" id="ARBA00023136"/>
    </source>
</evidence>
<dbReference type="Pfam" id="PF00753">
    <property type="entry name" value="Lactamase_B"/>
    <property type="match status" value="1"/>
</dbReference>
<dbReference type="PANTHER" id="PTHR30619">
    <property type="entry name" value="DNA INTERNALIZATION/COMPETENCE PROTEIN COMEC/REC2"/>
    <property type="match status" value="1"/>
</dbReference>
<feature type="transmembrane region" description="Helical" evidence="7">
    <location>
        <begin position="248"/>
        <end position="269"/>
    </location>
</feature>
<dbReference type="NCBIfam" id="TIGR00360">
    <property type="entry name" value="ComEC_N-term"/>
    <property type="match status" value="1"/>
</dbReference>
<keyword evidence="4 7" id="KW-1133">Transmembrane helix</keyword>
<feature type="compositionally biased region" description="Pro residues" evidence="6">
    <location>
        <begin position="819"/>
        <end position="829"/>
    </location>
</feature>
<comment type="subcellular location">
    <subcellularLocation>
        <location evidence="1">Cell membrane</location>
        <topology evidence="1">Multi-pass membrane protein</topology>
    </subcellularLocation>
</comment>
<feature type="transmembrane region" description="Helical" evidence="7">
    <location>
        <begin position="526"/>
        <end position="544"/>
    </location>
</feature>
<keyword evidence="2" id="KW-1003">Cell membrane</keyword>
<sequence>MGGRTAVPAAVAAWLGLLAGGATGAAGAWLVAGAALTLAAAVASRGARAAEAPFEARVWLADALATALVLAALFAAAGARGAAHHAALAAARAGVHEEAVVRLSGRVVAPPLRESGEPSALVAVEAATPPLPTGTRLVLRLPPGAVAEWGDRIEALARLDLPRPATNPGGRDARAAADAAAVAATGRAFDAVARRATGVAAWPRATAARWRRALERRFALHLGAGARALVTPLVVGDRTALPTDLASALRAAGLVHLIALSGLHVAWLAGAARAACAAAGGGVGARALAGALAAACYAGLAGPVPSLLRAAATEALAALARLVRRPLDGVQALALSALLLLVAAPGFAVDLGFQLSCAATLGLAALGGPLARALAPPAAWRAGRLRPAGALAAALAAVAAPTLAAQATAWPLLAARFHAVSWTGPLANLAAVPLCGLLLAAAWIGALVDAAAPGLGRPWLAACEPLAAALRAVADAAAGAPLALLPVGSEPGIAWAGGAAAALLAWSASGPRAAQDAARPLPRWRTAARAAGAVLLALSLLLAASARPARPAPGRWWLVALDAGQGDALALAFPGGWWLVDAGPRTPSRDAGESVVLPFLRWAGVRRLEALVLTHDDGDHTGGARAVLRGVAVRRVIAPAPHPGAAGPAASFGARAAARGDTLARAPAVVALWPPRPGADPAWAPLTDNEASLVLLVGEGRGRALLAADADSATERALGVPESVAVLKAGHHGAGSSSGARWLAALRPQRAVISCGRRNAFGHPDPRALARLAAAGAAVHRTDRDGAVWLEFDARGVRVVEWRAARRPHDAPARRAAPAAPPARPPARP</sequence>
<evidence type="ECO:0000313" key="9">
    <source>
        <dbReference type="EMBL" id="HGZ41939.1"/>
    </source>
</evidence>
<dbReference type="AlphaFoldDB" id="A0A832HYT1"/>
<gene>
    <name evidence="9" type="ORF">ENR23_00675</name>
</gene>
<dbReference type="InterPro" id="IPR001279">
    <property type="entry name" value="Metallo-B-lactamas"/>
</dbReference>
<proteinExistence type="predicted"/>
<dbReference type="EMBL" id="DSQF01000002">
    <property type="protein sequence ID" value="HGZ41939.1"/>
    <property type="molecule type" value="Genomic_DNA"/>
</dbReference>
<evidence type="ECO:0000256" key="1">
    <source>
        <dbReference type="ARBA" id="ARBA00004651"/>
    </source>
</evidence>
<dbReference type="Gene3D" id="3.60.15.10">
    <property type="entry name" value="Ribonuclease Z/Hydroxyacylglutathione hydrolase-like"/>
    <property type="match status" value="1"/>
</dbReference>
<dbReference type="InterPro" id="IPR025405">
    <property type="entry name" value="DUF4131"/>
</dbReference>
<feature type="domain" description="Metallo-beta-lactamase" evidence="8">
    <location>
        <begin position="565"/>
        <end position="757"/>
    </location>
</feature>
<feature type="transmembrane region" description="Helical" evidence="7">
    <location>
        <begin position="387"/>
        <end position="409"/>
    </location>
</feature>
<dbReference type="GO" id="GO:0005886">
    <property type="term" value="C:plasma membrane"/>
    <property type="evidence" value="ECO:0007669"/>
    <property type="project" value="UniProtKB-SubCell"/>
</dbReference>
<comment type="caution">
    <text evidence="9">The sequence shown here is derived from an EMBL/GenBank/DDBJ whole genome shotgun (WGS) entry which is preliminary data.</text>
</comment>
<dbReference type="SMART" id="SM00849">
    <property type="entry name" value="Lactamase_B"/>
    <property type="match status" value="1"/>
</dbReference>
<feature type="transmembrane region" description="Helical" evidence="7">
    <location>
        <begin position="353"/>
        <end position="375"/>
    </location>
</feature>
<evidence type="ECO:0000256" key="6">
    <source>
        <dbReference type="SAM" id="MobiDB-lite"/>
    </source>
</evidence>
<dbReference type="InterPro" id="IPR004477">
    <property type="entry name" value="ComEC_N"/>
</dbReference>
<evidence type="ECO:0000256" key="3">
    <source>
        <dbReference type="ARBA" id="ARBA00022692"/>
    </source>
</evidence>
<protein>
    <submittedName>
        <fullName evidence="9">DNA internalization-related competence protein ComEC/Rec2</fullName>
    </submittedName>
</protein>
<dbReference type="GO" id="GO:0030420">
    <property type="term" value="P:establishment of competence for transformation"/>
    <property type="evidence" value="ECO:0007669"/>
    <property type="project" value="InterPro"/>
</dbReference>
<dbReference type="Pfam" id="PF13567">
    <property type="entry name" value="DUF4131"/>
    <property type="match status" value="1"/>
</dbReference>
<dbReference type="InterPro" id="IPR036866">
    <property type="entry name" value="RibonucZ/Hydroxyglut_hydro"/>
</dbReference>
<dbReference type="NCBIfam" id="TIGR00361">
    <property type="entry name" value="ComEC_Rec2"/>
    <property type="match status" value="1"/>
</dbReference>
<dbReference type="SUPFAM" id="SSF56281">
    <property type="entry name" value="Metallo-hydrolase/oxidoreductase"/>
    <property type="match status" value="1"/>
</dbReference>
<evidence type="ECO:0000256" key="4">
    <source>
        <dbReference type="ARBA" id="ARBA00022989"/>
    </source>
</evidence>
<evidence type="ECO:0000259" key="8">
    <source>
        <dbReference type="SMART" id="SM00849"/>
    </source>
</evidence>
<feature type="region of interest" description="Disordered" evidence="6">
    <location>
        <begin position="804"/>
        <end position="829"/>
    </location>
</feature>
<organism evidence="9">
    <name type="scientific">Eiseniibacteriota bacterium</name>
    <dbReference type="NCBI Taxonomy" id="2212470"/>
    <lineage>
        <taxon>Bacteria</taxon>
        <taxon>Candidatus Eiseniibacteriota</taxon>
    </lineage>
</organism>
<feature type="transmembrane region" description="Helical" evidence="7">
    <location>
        <begin position="330"/>
        <end position="347"/>
    </location>
</feature>
<dbReference type="Pfam" id="PF03772">
    <property type="entry name" value="Competence"/>
    <property type="match status" value="1"/>
</dbReference>